<dbReference type="Proteomes" id="UP000504638">
    <property type="component" value="Unplaced"/>
</dbReference>
<evidence type="ECO:0000256" key="3">
    <source>
        <dbReference type="ARBA" id="ARBA00022527"/>
    </source>
</evidence>
<feature type="compositionally biased region" description="Polar residues" evidence="13">
    <location>
        <begin position="1005"/>
        <end position="1023"/>
    </location>
</feature>
<dbReference type="SMART" id="SM00220">
    <property type="entry name" value="S_TKc"/>
    <property type="match status" value="1"/>
</dbReference>
<comment type="subcellular location">
    <subcellularLocation>
        <location evidence="1">Membrane</location>
        <topology evidence="1">Single-pass membrane protein</topology>
    </subcellularLocation>
</comment>
<dbReference type="Pfam" id="PF00069">
    <property type="entry name" value="Pkinase"/>
    <property type="match status" value="2"/>
</dbReference>
<evidence type="ECO:0000256" key="5">
    <source>
        <dbReference type="ARBA" id="ARBA00022692"/>
    </source>
</evidence>
<keyword evidence="7" id="KW-0547">Nucleotide-binding</keyword>
<sequence length="1258" mass="139518">MPNSSTGRSSKKNLVLTALLFSSLATASLAAAPQQQPQAGSVREHRAPSDDADSILRTISSRQDAMHPADREKLSEHDRLTQPRGRDTPVYVPNIENDGAVATLAPAYDPVEERVSRGRAVRASQSARSAAGSRPDLSAERYDGLAGGRGVRAPRARSLQDWEVENLVLLATVDGAIYARKRDTGDEVWRFYSETSMVQTMYHRDNSSRRTPTSGGEEEGDDDDGFRDGYEDEHMTEVGILSKNREDDFMWIVEPSLDGALYLFDPHSEGGMKNLHLTVRQLAEELSPYASEDSQFVYTAEKRNTLYTLNATDGSALKFFSAGNSGVTTPGDKCKPLRRLESLEDEDDECEPTPTILLGRTEYTVGIQNGDTGAKICTIKYFEWTPNIRDRDLQAQYSFTMDKRYVYTRYDGSIMALEYKHHQTNKIEEGLRTPERLVYAKKFTHSPVAQVFDVARPVNADTRDATLVVLQQPVAPNTLNPTTDPLDNIDSIFINRTDHGSWYALSEMHYPSVTDGAARAKCYVPGEPSVLDGETDFWSNPIHGGCADLVGVHNLFAPSSGGSSGTGVPTIEGPRDLVGIIDYQPASEDPALAYNRTSPPNEKNSSWITPQVFFTVMSFLVVALAVALKDSSTISTLTSNIWAEKAKPSVLMPDNNITVTRVEPDNSRLAAKNAPLEVERKSVRFADADTDTENLLERTETQGTDPAADEADGTEARASPETAEDAAPDANGEGSPDTPKKKKAHRGTRGGRRRKKATKIAEDEADDSIEKVVEGVMQLNRDPGIQPDEISVGVEGVSDVGGTLQLNNLVVWKDKILGYGSGGTIVCEGTFEGRQVAIKRMLPQYYELALQEVSLLQQSDYHSNVIRYFCQQKDPNFLYIAVELCQASLFDLFKDGCGINGLNEQQLELKNQINLNVPAALYQLADGLNHLHSLRVIHRDIKPQNILIAHPKKTQTKGARLVISDFGLCKTLPDNQSTLGPTTGNAGTVGWKAPELISRPHSGEGRNSSTAEDSRNSTNSTEAITPGFKRSVDIFSLGCVFYYVLTNGAHPFESSDDSWSVMREVNIKKGLLDLSKLKNLGPDTEEPLQLIEWMLMPKPEDRPTAKQVMNHPFFWTPAKRLSFLCDVSDHWESLPRDPPSPHLQVLESYAPEVLKDAGNNFLSRLHRSFIDTLGKQRKYSGERLLDLLRALRNKKNHYADMPEEVRLKVGDLPDGYLKYWTGRFPSLLILCWMAVLECGLSRDQRFREYIEGLDRFSL</sequence>
<evidence type="ECO:0000259" key="15">
    <source>
        <dbReference type="PROSITE" id="PS50011"/>
    </source>
</evidence>
<evidence type="ECO:0000313" key="18">
    <source>
        <dbReference type="Proteomes" id="UP000504638"/>
    </source>
</evidence>
<keyword evidence="10" id="KW-0472">Membrane</keyword>
<reference evidence="19" key="3">
    <citation type="submission" date="2025-04" db="UniProtKB">
        <authorList>
            <consortium name="RefSeq"/>
        </authorList>
    </citation>
    <scope>IDENTIFICATION</scope>
    <source>
        <strain evidence="19">CBS 781.70</strain>
    </source>
</reference>
<evidence type="ECO:0000256" key="13">
    <source>
        <dbReference type="SAM" id="MobiDB-lite"/>
    </source>
</evidence>
<gene>
    <name evidence="17 19" type="ORF">P152DRAFT_455184</name>
</gene>
<organism evidence="17">
    <name type="scientific">Eremomyces bilateralis CBS 781.70</name>
    <dbReference type="NCBI Taxonomy" id="1392243"/>
    <lineage>
        <taxon>Eukaryota</taxon>
        <taxon>Fungi</taxon>
        <taxon>Dikarya</taxon>
        <taxon>Ascomycota</taxon>
        <taxon>Pezizomycotina</taxon>
        <taxon>Dothideomycetes</taxon>
        <taxon>Dothideomycetes incertae sedis</taxon>
        <taxon>Eremomycetales</taxon>
        <taxon>Eremomycetaceae</taxon>
        <taxon>Eremomyces</taxon>
    </lineage>
</organism>
<dbReference type="GO" id="GO:0051082">
    <property type="term" value="F:unfolded protein binding"/>
    <property type="evidence" value="ECO:0007669"/>
    <property type="project" value="TreeGrafter"/>
</dbReference>
<name>A0A6G1GC44_9PEZI</name>
<dbReference type="InterPro" id="IPR011009">
    <property type="entry name" value="Kinase-like_dom_sf"/>
</dbReference>
<evidence type="ECO:0000256" key="8">
    <source>
        <dbReference type="ARBA" id="ARBA00022777"/>
    </source>
</evidence>
<dbReference type="InterPro" id="IPR000719">
    <property type="entry name" value="Prot_kinase_dom"/>
</dbReference>
<feature type="region of interest" description="Disordered" evidence="13">
    <location>
        <begin position="118"/>
        <end position="142"/>
    </location>
</feature>
<feature type="region of interest" description="Disordered" evidence="13">
    <location>
        <begin position="202"/>
        <end position="229"/>
    </location>
</feature>
<dbReference type="InterPro" id="IPR010513">
    <property type="entry name" value="KEN_dom"/>
</dbReference>
<keyword evidence="8" id="KW-0418">Kinase</keyword>
<evidence type="ECO:0000256" key="4">
    <source>
        <dbReference type="ARBA" id="ARBA00022679"/>
    </source>
</evidence>
<evidence type="ECO:0000313" key="19">
    <source>
        <dbReference type="RefSeq" id="XP_033537101.1"/>
    </source>
</evidence>
<feature type="signal peptide" evidence="14">
    <location>
        <begin position="1"/>
        <end position="30"/>
    </location>
</feature>
<evidence type="ECO:0000256" key="12">
    <source>
        <dbReference type="ARBA" id="ARBA00048977"/>
    </source>
</evidence>
<dbReference type="PROSITE" id="PS50011">
    <property type="entry name" value="PROTEIN_KINASE_DOM"/>
    <property type="match status" value="1"/>
</dbReference>
<evidence type="ECO:0000256" key="7">
    <source>
        <dbReference type="ARBA" id="ARBA00022741"/>
    </source>
</evidence>
<feature type="compositionally biased region" description="Acidic residues" evidence="13">
    <location>
        <begin position="216"/>
        <end position="225"/>
    </location>
</feature>
<evidence type="ECO:0000256" key="9">
    <source>
        <dbReference type="ARBA" id="ARBA00022840"/>
    </source>
</evidence>
<reference evidence="17 19" key="1">
    <citation type="submission" date="2020-01" db="EMBL/GenBank/DDBJ databases">
        <authorList>
            <consortium name="DOE Joint Genome Institute"/>
            <person name="Haridas S."/>
            <person name="Albert R."/>
            <person name="Binder M."/>
            <person name="Bloem J."/>
            <person name="Labutti K."/>
            <person name="Salamov A."/>
            <person name="Andreopoulos B."/>
            <person name="Baker S.E."/>
            <person name="Barry K."/>
            <person name="Bills G."/>
            <person name="Bluhm B.H."/>
            <person name="Cannon C."/>
            <person name="Castanera R."/>
            <person name="Culley D.E."/>
            <person name="Daum C."/>
            <person name="Ezra D."/>
            <person name="Gonzalez J.B."/>
            <person name="Henrissat B."/>
            <person name="Kuo A."/>
            <person name="Liang C."/>
            <person name="Lipzen A."/>
            <person name="Lutzoni F."/>
            <person name="Magnuson J."/>
            <person name="Mondo S."/>
            <person name="Nolan M."/>
            <person name="Ohm R."/>
            <person name="Pangilinan J."/>
            <person name="Park H.-J."/>
            <person name="Ramirez L."/>
            <person name="Alfaro M."/>
            <person name="Sun H."/>
            <person name="Tritt A."/>
            <person name="Yoshinaga Y."/>
            <person name="Zwiers L.-H."/>
            <person name="Turgeon B.G."/>
            <person name="Goodwin S.B."/>
            <person name="Spatafora J.W."/>
            <person name="Crous P.W."/>
            <person name="Grigoriev I.V."/>
        </authorList>
    </citation>
    <scope>NUCLEOTIDE SEQUENCE</scope>
    <source>
        <strain evidence="17 19">CBS 781.70</strain>
    </source>
</reference>
<dbReference type="PANTHER" id="PTHR13954:SF6">
    <property type="entry name" value="NON-SPECIFIC SERINE_THREONINE PROTEIN KINASE"/>
    <property type="match status" value="1"/>
</dbReference>
<dbReference type="PROSITE" id="PS00108">
    <property type="entry name" value="PROTEIN_KINASE_ST"/>
    <property type="match status" value="1"/>
</dbReference>
<keyword evidence="9" id="KW-0067">ATP-binding</keyword>
<dbReference type="GO" id="GO:0004674">
    <property type="term" value="F:protein serine/threonine kinase activity"/>
    <property type="evidence" value="ECO:0007669"/>
    <property type="project" value="UniProtKB-KW"/>
</dbReference>
<feature type="domain" description="Protein kinase" evidence="15">
    <location>
        <begin position="811"/>
        <end position="1114"/>
    </location>
</feature>
<feature type="compositionally biased region" description="Basic and acidic residues" evidence="13">
    <location>
        <begin position="64"/>
        <end position="87"/>
    </location>
</feature>
<dbReference type="PANTHER" id="PTHR13954">
    <property type="entry name" value="IRE1-RELATED"/>
    <property type="match status" value="1"/>
</dbReference>
<dbReference type="FunFam" id="3.30.200.20:FF:000077">
    <property type="entry name" value="Putative Serine/threonine-protein kinase/endoribonuclease IRE1"/>
    <property type="match status" value="1"/>
</dbReference>
<keyword evidence="4" id="KW-0808">Transferase</keyword>
<dbReference type="CDD" id="cd10422">
    <property type="entry name" value="RNase_Ire1"/>
    <property type="match status" value="1"/>
</dbReference>
<comment type="catalytic activity">
    <reaction evidence="12">
        <text>L-seryl-[protein] + ATP = O-phospho-L-seryl-[protein] + ADP + H(+)</text>
        <dbReference type="Rhea" id="RHEA:17989"/>
        <dbReference type="Rhea" id="RHEA-COMP:9863"/>
        <dbReference type="Rhea" id="RHEA-COMP:11604"/>
        <dbReference type="ChEBI" id="CHEBI:15378"/>
        <dbReference type="ChEBI" id="CHEBI:29999"/>
        <dbReference type="ChEBI" id="CHEBI:30616"/>
        <dbReference type="ChEBI" id="CHEBI:83421"/>
        <dbReference type="ChEBI" id="CHEBI:456216"/>
        <dbReference type="EC" id="2.7.11.1"/>
    </reaction>
    <physiologicalReaction direction="left-to-right" evidence="12">
        <dbReference type="Rhea" id="RHEA:17990"/>
    </physiologicalReaction>
</comment>
<dbReference type="Gene3D" id="1.10.510.10">
    <property type="entry name" value="Transferase(Phosphotransferase) domain 1"/>
    <property type="match status" value="1"/>
</dbReference>
<dbReference type="Pfam" id="PF06479">
    <property type="entry name" value="Ribonuc_2-5A"/>
    <property type="match status" value="1"/>
</dbReference>
<dbReference type="InterPro" id="IPR038357">
    <property type="entry name" value="KEN_sf"/>
</dbReference>
<evidence type="ECO:0000256" key="1">
    <source>
        <dbReference type="ARBA" id="ARBA00004167"/>
    </source>
</evidence>
<evidence type="ECO:0000256" key="6">
    <source>
        <dbReference type="ARBA" id="ARBA00022729"/>
    </source>
</evidence>
<keyword evidence="10" id="KW-1133">Transmembrane helix</keyword>
<dbReference type="GO" id="GO:0005524">
    <property type="term" value="F:ATP binding"/>
    <property type="evidence" value="ECO:0007669"/>
    <property type="project" value="UniProtKB-KW"/>
</dbReference>
<dbReference type="Gene3D" id="3.30.200.20">
    <property type="entry name" value="Phosphorylase Kinase, domain 1"/>
    <property type="match status" value="1"/>
</dbReference>
<dbReference type="OrthoDB" id="63989at2759"/>
<feature type="compositionally biased region" description="Low complexity" evidence="13">
    <location>
        <begin position="121"/>
        <end position="134"/>
    </location>
</feature>
<feature type="domain" description="KEN" evidence="16">
    <location>
        <begin position="1117"/>
        <end position="1252"/>
    </location>
</feature>
<comment type="catalytic activity">
    <reaction evidence="11">
        <text>L-threonyl-[protein] + ATP = O-phospho-L-threonyl-[protein] + ADP + H(+)</text>
        <dbReference type="Rhea" id="RHEA:46608"/>
        <dbReference type="Rhea" id="RHEA-COMP:11060"/>
        <dbReference type="Rhea" id="RHEA-COMP:11605"/>
        <dbReference type="ChEBI" id="CHEBI:15378"/>
        <dbReference type="ChEBI" id="CHEBI:30013"/>
        <dbReference type="ChEBI" id="CHEBI:30616"/>
        <dbReference type="ChEBI" id="CHEBI:61977"/>
        <dbReference type="ChEBI" id="CHEBI:456216"/>
        <dbReference type="EC" id="2.7.11.1"/>
    </reaction>
    <physiologicalReaction direction="left-to-right" evidence="11">
        <dbReference type="Rhea" id="RHEA:46609"/>
    </physiologicalReaction>
</comment>
<feature type="region of interest" description="Disordered" evidence="13">
    <location>
        <begin position="682"/>
        <end position="765"/>
    </location>
</feature>
<keyword evidence="5" id="KW-0812">Transmembrane</keyword>
<dbReference type="SMART" id="SM00580">
    <property type="entry name" value="PUG"/>
    <property type="match status" value="1"/>
</dbReference>
<feature type="compositionally biased region" description="Basic residues" evidence="13">
    <location>
        <begin position="740"/>
        <end position="758"/>
    </location>
</feature>
<protein>
    <recommendedName>
        <fullName evidence="2">non-specific serine/threonine protein kinase</fullName>
        <ecNumber evidence="2">2.7.11.1</ecNumber>
    </recommendedName>
</protein>
<dbReference type="EC" id="2.7.11.1" evidence="2"/>
<feature type="compositionally biased region" description="Low complexity" evidence="13">
    <location>
        <begin position="28"/>
        <end position="39"/>
    </location>
</feature>
<dbReference type="GeneID" id="54419314"/>
<dbReference type="SUPFAM" id="SSF50998">
    <property type="entry name" value="Quinoprotein alcohol dehydrogenase-like"/>
    <property type="match status" value="1"/>
</dbReference>
<dbReference type="InterPro" id="IPR045133">
    <property type="entry name" value="IRE1/2-like"/>
</dbReference>
<dbReference type="GO" id="GO:0004521">
    <property type="term" value="F:RNA endonuclease activity"/>
    <property type="evidence" value="ECO:0007669"/>
    <property type="project" value="InterPro"/>
</dbReference>
<dbReference type="SUPFAM" id="SSF56112">
    <property type="entry name" value="Protein kinase-like (PK-like)"/>
    <property type="match status" value="1"/>
</dbReference>
<dbReference type="PROSITE" id="PS51392">
    <property type="entry name" value="KEN"/>
    <property type="match status" value="1"/>
</dbReference>
<keyword evidence="18" id="KW-1185">Reference proteome</keyword>
<feature type="region of interest" description="Disordered" evidence="13">
    <location>
        <begin position="996"/>
        <end position="1023"/>
    </location>
</feature>
<reference evidence="19" key="2">
    <citation type="submission" date="2020-04" db="EMBL/GenBank/DDBJ databases">
        <authorList>
            <consortium name="NCBI Genome Project"/>
        </authorList>
    </citation>
    <scope>NUCLEOTIDE SEQUENCE</scope>
    <source>
        <strain evidence="19">CBS 781.70</strain>
    </source>
</reference>
<dbReference type="InterPro" id="IPR008271">
    <property type="entry name" value="Ser/Thr_kinase_AS"/>
</dbReference>
<evidence type="ECO:0000256" key="11">
    <source>
        <dbReference type="ARBA" id="ARBA00048659"/>
    </source>
</evidence>
<evidence type="ECO:0000256" key="2">
    <source>
        <dbReference type="ARBA" id="ARBA00012513"/>
    </source>
</evidence>
<accession>A0A6G1GC44</accession>
<dbReference type="CDD" id="cd09769">
    <property type="entry name" value="Luminal_IRE1"/>
    <property type="match status" value="1"/>
</dbReference>
<dbReference type="GO" id="GO:0036498">
    <property type="term" value="P:IRE1-mediated unfolded protein response"/>
    <property type="evidence" value="ECO:0007669"/>
    <property type="project" value="UniProtKB-ARBA"/>
</dbReference>
<evidence type="ECO:0000256" key="10">
    <source>
        <dbReference type="ARBA" id="ARBA00022989"/>
    </source>
</evidence>
<dbReference type="GO" id="GO:0070059">
    <property type="term" value="P:intrinsic apoptotic signaling pathway in response to endoplasmic reticulum stress"/>
    <property type="evidence" value="ECO:0007669"/>
    <property type="project" value="TreeGrafter"/>
</dbReference>
<keyword evidence="3" id="KW-0723">Serine/threonine-protein kinase</keyword>
<dbReference type="GO" id="GO:0006397">
    <property type="term" value="P:mRNA processing"/>
    <property type="evidence" value="ECO:0007669"/>
    <property type="project" value="InterPro"/>
</dbReference>
<evidence type="ECO:0000313" key="17">
    <source>
        <dbReference type="EMBL" id="KAF1815470.1"/>
    </source>
</evidence>
<dbReference type="GO" id="GO:1990604">
    <property type="term" value="C:IRE1-TRAF2-ASK1 complex"/>
    <property type="evidence" value="ECO:0007669"/>
    <property type="project" value="TreeGrafter"/>
</dbReference>
<evidence type="ECO:0000256" key="14">
    <source>
        <dbReference type="SAM" id="SignalP"/>
    </source>
</evidence>
<dbReference type="Gene3D" id="1.20.1440.180">
    <property type="entry name" value="KEN domain"/>
    <property type="match status" value="1"/>
</dbReference>
<dbReference type="RefSeq" id="XP_033537101.1">
    <property type="nucleotide sequence ID" value="XM_033678744.1"/>
</dbReference>
<evidence type="ECO:0000259" key="16">
    <source>
        <dbReference type="PROSITE" id="PS51392"/>
    </source>
</evidence>
<dbReference type="InterPro" id="IPR011047">
    <property type="entry name" value="Quinoprotein_ADH-like_sf"/>
</dbReference>
<dbReference type="AlphaFoldDB" id="A0A6G1GC44"/>
<proteinExistence type="predicted"/>
<feature type="region of interest" description="Disordered" evidence="13">
    <location>
        <begin position="28"/>
        <end position="93"/>
    </location>
</feature>
<dbReference type="EMBL" id="ML975151">
    <property type="protein sequence ID" value="KAF1815470.1"/>
    <property type="molecule type" value="Genomic_DNA"/>
</dbReference>
<feature type="chain" id="PRO_5044632013" description="non-specific serine/threonine protein kinase" evidence="14">
    <location>
        <begin position="31"/>
        <end position="1258"/>
    </location>
</feature>
<keyword evidence="6 14" id="KW-0732">Signal</keyword>